<dbReference type="InterPro" id="IPR050807">
    <property type="entry name" value="TransReg_Diox_bact_type"/>
</dbReference>
<comment type="caution">
    <text evidence="3">The sequence shown here is derived from an EMBL/GenBank/DDBJ whole genome shotgun (WGS) entry which is preliminary data.</text>
</comment>
<sequence>MRMQEILITNAGKIIRRHRKLNGLSMEELANRSGIHDTHLGNIERGNAAMTLPTLFKISAGLDLSPSTLLKDIEEDTFTLYEEDMKERT</sequence>
<feature type="domain" description="HTH cro/C1-type" evidence="2">
    <location>
        <begin position="15"/>
        <end position="69"/>
    </location>
</feature>
<organism evidence="3 4">
    <name type="scientific">Bacillus salacetis</name>
    <dbReference type="NCBI Taxonomy" id="2315464"/>
    <lineage>
        <taxon>Bacteria</taxon>
        <taxon>Bacillati</taxon>
        <taxon>Bacillota</taxon>
        <taxon>Bacilli</taxon>
        <taxon>Bacillales</taxon>
        <taxon>Bacillaceae</taxon>
        <taxon>Bacillus</taxon>
    </lineage>
</organism>
<evidence type="ECO:0000259" key="2">
    <source>
        <dbReference type="PROSITE" id="PS50943"/>
    </source>
</evidence>
<dbReference type="SUPFAM" id="SSF47413">
    <property type="entry name" value="lambda repressor-like DNA-binding domains"/>
    <property type="match status" value="1"/>
</dbReference>
<dbReference type="PROSITE" id="PS50943">
    <property type="entry name" value="HTH_CROC1"/>
    <property type="match status" value="1"/>
</dbReference>
<keyword evidence="4" id="KW-1185">Reference proteome</keyword>
<keyword evidence="1" id="KW-0238">DNA-binding</keyword>
<reference evidence="3 4" key="1">
    <citation type="submission" date="2018-09" db="EMBL/GenBank/DDBJ databases">
        <title>Bacillus saliacetes sp. nov., isolated from Thai shrimp paste (Ka-pi).</title>
        <authorList>
            <person name="Daroonpunt R."/>
            <person name="Tanasupawat S."/>
            <person name="Yiamsombut S."/>
        </authorList>
    </citation>
    <scope>NUCLEOTIDE SEQUENCE [LARGE SCALE GENOMIC DNA]</scope>
    <source>
        <strain evidence="3 4">SKP7-4</strain>
    </source>
</reference>
<proteinExistence type="predicted"/>
<dbReference type="Gene3D" id="1.10.260.40">
    <property type="entry name" value="lambda repressor-like DNA-binding domains"/>
    <property type="match status" value="1"/>
</dbReference>
<dbReference type="Proteomes" id="UP000265801">
    <property type="component" value="Unassembled WGS sequence"/>
</dbReference>
<dbReference type="GO" id="GO:0005829">
    <property type="term" value="C:cytosol"/>
    <property type="evidence" value="ECO:0007669"/>
    <property type="project" value="TreeGrafter"/>
</dbReference>
<dbReference type="OrthoDB" id="9814553at2"/>
<protein>
    <submittedName>
        <fullName evidence="3">XRE family transcriptional regulator</fullName>
    </submittedName>
</protein>
<evidence type="ECO:0000313" key="4">
    <source>
        <dbReference type="Proteomes" id="UP000265801"/>
    </source>
</evidence>
<dbReference type="Pfam" id="PF01381">
    <property type="entry name" value="HTH_3"/>
    <property type="match status" value="1"/>
</dbReference>
<dbReference type="InterPro" id="IPR010982">
    <property type="entry name" value="Lambda_DNA-bd_dom_sf"/>
</dbReference>
<dbReference type="AlphaFoldDB" id="A0A3A1QTG6"/>
<gene>
    <name evidence="3" type="ORF">D3H55_16390</name>
</gene>
<dbReference type="CDD" id="cd00093">
    <property type="entry name" value="HTH_XRE"/>
    <property type="match status" value="1"/>
</dbReference>
<dbReference type="GO" id="GO:0003677">
    <property type="term" value="F:DNA binding"/>
    <property type="evidence" value="ECO:0007669"/>
    <property type="project" value="UniProtKB-KW"/>
</dbReference>
<dbReference type="InterPro" id="IPR001387">
    <property type="entry name" value="Cro/C1-type_HTH"/>
</dbReference>
<dbReference type="EMBL" id="QXIR01000025">
    <property type="protein sequence ID" value="RIW30709.1"/>
    <property type="molecule type" value="Genomic_DNA"/>
</dbReference>
<dbReference type="PANTHER" id="PTHR46797">
    <property type="entry name" value="HTH-TYPE TRANSCRIPTIONAL REGULATOR"/>
    <property type="match status" value="1"/>
</dbReference>
<dbReference type="GO" id="GO:0003700">
    <property type="term" value="F:DNA-binding transcription factor activity"/>
    <property type="evidence" value="ECO:0007669"/>
    <property type="project" value="TreeGrafter"/>
</dbReference>
<dbReference type="SMART" id="SM00530">
    <property type="entry name" value="HTH_XRE"/>
    <property type="match status" value="1"/>
</dbReference>
<name>A0A3A1QTG6_9BACI</name>
<dbReference type="PANTHER" id="PTHR46797:SF1">
    <property type="entry name" value="METHYLPHOSPHONATE SYNTHASE"/>
    <property type="match status" value="1"/>
</dbReference>
<evidence type="ECO:0000256" key="1">
    <source>
        <dbReference type="ARBA" id="ARBA00023125"/>
    </source>
</evidence>
<evidence type="ECO:0000313" key="3">
    <source>
        <dbReference type="EMBL" id="RIW30709.1"/>
    </source>
</evidence>
<accession>A0A3A1QTG6</accession>
<dbReference type="RefSeq" id="WP_119548403.1">
    <property type="nucleotide sequence ID" value="NZ_QXIR01000025.1"/>
</dbReference>